<evidence type="ECO:0000256" key="1">
    <source>
        <dbReference type="SAM" id="Phobius"/>
    </source>
</evidence>
<evidence type="ECO:0000313" key="3">
    <source>
        <dbReference type="Proteomes" id="UP000692896"/>
    </source>
</evidence>
<gene>
    <name evidence="2" type="ORF">J7E47_23140</name>
</gene>
<dbReference type="Proteomes" id="UP000692896">
    <property type="component" value="Unassembled WGS sequence"/>
</dbReference>
<feature type="transmembrane region" description="Helical" evidence="1">
    <location>
        <begin position="51"/>
        <end position="73"/>
    </location>
</feature>
<protein>
    <submittedName>
        <fullName evidence="2">Uncharacterized protein</fullName>
    </submittedName>
</protein>
<keyword evidence="1" id="KW-0472">Membrane</keyword>
<name>A0A944HE93_PSEFL</name>
<accession>A0A944HE93</accession>
<feature type="transmembrane region" description="Helical" evidence="1">
    <location>
        <begin position="79"/>
        <end position="98"/>
    </location>
</feature>
<reference evidence="2" key="1">
    <citation type="submission" date="2021-03" db="EMBL/GenBank/DDBJ databases">
        <title>Genomic analysis provides insights into the functional capacity of soil bacteria communities inhabiting an altitudinal gradient in the Atacama Desert.</title>
        <authorList>
            <person name="Gonzalez M."/>
            <person name="Maldonado J."/>
            <person name="Maza F."/>
            <person name="Hodar C."/>
            <person name="Cortes M."/>
            <person name="Palma R."/>
            <person name="Andreani C."/>
            <person name="Gaete A."/>
            <person name="Vasquez-Dean J."/>
            <person name="Acuna V."/>
            <person name="Aguado M."/>
            <person name="Mandakovic D."/>
            <person name="Latorre M."/>
            <person name="Orellana A."/>
            <person name="Gutierrez R."/>
            <person name="Montecino M."/>
            <person name="Allende M."/>
            <person name="Maass A."/>
            <person name="Cambiazo V."/>
        </authorList>
    </citation>
    <scope>NUCLEOTIDE SEQUENCE</scope>
    <source>
        <strain evidence="2">ISL-25</strain>
    </source>
</reference>
<comment type="caution">
    <text evidence="2">The sequence shown here is derived from an EMBL/GenBank/DDBJ whole genome shotgun (WGS) entry which is preliminary data.</text>
</comment>
<dbReference type="EMBL" id="JAGGOB010000056">
    <property type="protein sequence ID" value="MBT2331615.1"/>
    <property type="molecule type" value="Genomic_DNA"/>
</dbReference>
<evidence type="ECO:0000313" key="2">
    <source>
        <dbReference type="EMBL" id="MBT2331615.1"/>
    </source>
</evidence>
<dbReference type="RefSeq" id="WP_214912910.1">
    <property type="nucleotide sequence ID" value="NZ_JAGGNX010000004.1"/>
</dbReference>
<dbReference type="AlphaFoldDB" id="A0A944HE93"/>
<proteinExistence type="predicted"/>
<sequence length="129" mass="14693">MNQEFYNSVGQVAGGDIHNYMLNDLSGQSREEIAALLVHLRERLSDARRRIFINPIVGWMALGFLAFAVEVLSGVAFSYSWLLFGTLLLGIVVPYLFFIPIQKKYGPLVYTYRESISTVEIFQHSRGWS</sequence>
<organism evidence="2 3">
    <name type="scientific">Pseudomonas fluorescens</name>
    <dbReference type="NCBI Taxonomy" id="294"/>
    <lineage>
        <taxon>Bacteria</taxon>
        <taxon>Pseudomonadati</taxon>
        <taxon>Pseudomonadota</taxon>
        <taxon>Gammaproteobacteria</taxon>
        <taxon>Pseudomonadales</taxon>
        <taxon>Pseudomonadaceae</taxon>
        <taxon>Pseudomonas</taxon>
    </lineage>
</organism>
<keyword evidence="1" id="KW-1133">Transmembrane helix</keyword>
<keyword evidence="1" id="KW-0812">Transmembrane</keyword>